<feature type="region of interest" description="Disordered" evidence="1">
    <location>
        <begin position="120"/>
        <end position="142"/>
    </location>
</feature>
<dbReference type="STRING" id="1460663.A0A177BXD8"/>
<sequence length="521" mass="58502">MERRKSRCKKEASKSGNGIVHSFQAKNVPRGRLTLKPREKLGLFNKGRVSSPVKGRGLPDLVFSEMKFLQKYKDNAEVEQPPESPRKKRKKDQAHGKEDDISAYFTSVRPALARQDPNVQIKRPSHRKLRDVNCSPQQPSPIVDQAIPTVELADQTSYLGIGVRGSRHEIGSYISLSESVRVPSLPPAHGPLEAAKSSGQLDSLHNGRTGNTITGEVLHSPPIPPITTRHLVGDICGRFQVSSMPPTNERLSRSHSLPQHTSSPRRINLADRAAGRRTPEHVASQSSMPPVLATYNGHRCHLQSHNIPEPRGHDQRVQPPDPTMHRDVILDRETEPAAHDELGQHTSPSLGRILQDCNTAFHEKRAAEALQPKEQEPYPHGPVQSNIKLTTKSYLNARRLPSVRFAGLEEVYYPSVPTVSGPEMSKHQDEELYGYTDQIFDEEDSPSPQHMQEEYLDEEAFDYAEQGWDDEAELVDDDVELDLPVAEAYLHSLDNNTIMERTHSRTDAVPKPGFWRPHKLY</sequence>
<feature type="region of interest" description="Disordered" evidence="1">
    <location>
        <begin position="73"/>
        <end position="101"/>
    </location>
</feature>
<feature type="region of interest" description="Disordered" evidence="1">
    <location>
        <begin position="1"/>
        <end position="32"/>
    </location>
</feature>
<evidence type="ECO:0000313" key="2">
    <source>
        <dbReference type="EMBL" id="OAF98989.1"/>
    </source>
</evidence>
<name>A0A177BXD8_9PLEO</name>
<dbReference type="Proteomes" id="UP000077069">
    <property type="component" value="Unassembled WGS sequence"/>
</dbReference>
<reference evidence="2 3" key="1">
    <citation type="submission" date="2016-05" db="EMBL/GenBank/DDBJ databases">
        <title>Comparative analysis of secretome profiles of manganese(II)-oxidizing ascomycete fungi.</title>
        <authorList>
            <consortium name="DOE Joint Genome Institute"/>
            <person name="Zeiner C.A."/>
            <person name="Purvine S.O."/>
            <person name="Zink E.M."/>
            <person name="Wu S."/>
            <person name="Pasa-Tolic L."/>
            <person name="Chaput D.L."/>
            <person name="Haridas S."/>
            <person name="Grigoriev I.V."/>
            <person name="Santelli C.M."/>
            <person name="Hansel C.M."/>
        </authorList>
    </citation>
    <scope>NUCLEOTIDE SEQUENCE [LARGE SCALE GENOMIC DNA]</scope>
    <source>
        <strain evidence="2 3">AP3s5-JAC2a</strain>
    </source>
</reference>
<dbReference type="InParanoid" id="A0A177BXD8"/>
<feature type="region of interest" description="Disordered" evidence="1">
    <location>
        <begin position="197"/>
        <end position="225"/>
    </location>
</feature>
<feature type="compositionally biased region" description="Polar residues" evidence="1">
    <location>
        <begin position="197"/>
        <end position="214"/>
    </location>
</feature>
<feature type="compositionally biased region" description="Basic and acidic residues" evidence="1">
    <location>
        <begin position="1"/>
        <end position="13"/>
    </location>
</feature>
<feature type="region of interest" description="Disordered" evidence="1">
    <location>
        <begin position="243"/>
        <end position="267"/>
    </location>
</feature>
<dbReference type="RefSeq" id="XP_018029355.1">
    <property type="nucleotide sequence ID" value="XM_018182290.1"/>
</dbReference>
<dbReference type="AlphaFoldDB" id="A0A177BXD8"/>
<keyword evidence="3" id="KW-1185">Reference proteome</keyword>
<proteinExistence type="predicted"/>
<evidence type="ECO:0000256" key="1">
    <source>
        <dbReference type="SAM" id="MobiDB-lite"/>
    </source>
</evidence>
<feature type="compositionally biased region" description="Polar residues" evidence="1">
    <location>
        <begin position="254"/>
        <end position="265"/>
    </location>
</feature>
<dbReference type="EMBL" id="KV441563">
    <property type="protein sequence ID" value="OAF98989.1"/>
    <property type="molecule type" value="Genomic_DNA"/>
</dbReference>
<dbReference type="OrthoDB" id="2537141at2759"/>
<accession>A0A177BXD8</accession>
<organism evidence="2 3">
    <name type="scientific">Paraphaeosphaeria sporulosa</name>
    <dbReference type="NCBI Taxonomy" id="1460663"/>
    <lineage>
        <taxon>Eukaryota</taxon>
        <taxon>Fungi</taxon>
        <taxon>Dikarya</taxon>
        <taxon>Ascomycota</taxon>
        <taxon>Pezizomycotina</taxon>
        <taxon>Dothideomycetes</taxon>
        <taxon>Pleosporomycetidae</taxon>
        <taxon>Pleosporales</taxon>
        <taxon>Massarineae</taxon>
        <taxon>Didymosphaeriaceae</taxon>
        <taxon>Paraphaeosphaeria</taxon>
    </lineage>
</organism>
<gene>
    <name evidence="2" type="ORF">CC84DRAFT_1210451</name>
</gene>
<evidence type="ECO:0000313" key="3">
    <source>
        <dbReference type="Proteomes" id="UP000077069"/>
    </source>
</evidence>
<dbReference type="GeneID" id="28765776"/>
<protein>
    <submittedName>
        <fullName evidence="2">Uncharacterized protein</fullName>
    </submittedName>
</protein>